<feature type="domain" description="Carrier" evidence="9">
    <location>
        <begin position="2470"/>
        <end position="2547"/>
    </location>
</feature>
<dbReference type="SMART" id="SM00825">
    <property type="entry name" value="PKS_KS"/>
    <property type="match status" value="1"/>
</dbReference>
<dbReference type="GO" id="GO:0004315">
    <property type="term" value="F:3-oxoacyl-[acyl-carrier-protein] synthase activity"/>
    <property type="evidence" value="ECO:0007669"/>
    <property type="project" value="InterPro"/>
</dbReference>
<dbReference type="GO" id="GO:0030639">
    <property type="term" value="P:polyketide biosynthetic process"/>
    <property type="evidence" value="ECO:0007669"/>
    <property type="project" value="UniProtKB-ARBA"/>
</dbReference>
<dbReference type="Pfam" id="PF00698">
    <property type="entry name" value="Acyl_transf_1"/>
    <property type="match status" value="1"/>
</dbReference>
<dbReference type="InterPro" id="IPR029063">
    <property type="entry name" value="SAM-dependent_MTases_sf"/>
</dbReference>
<feature type="domain" description="PKS/mFAS DH" evidence="11">
    <location>
        <begin position="940"/>
        <end position="1261"/>
    </location>
</feature>
<keyword evidence="7" id="KW-0012">Acyltransferase</keyword>
<evidence type="ECO:0000256" key="2">
    <source>
        <dbReference type="ARBA" id="ARBA00022553"/>
    </source>
</evidence>
<dbReference type="CDD" id="cd02440">
    <property type="entry name" value="AdoMet_MTases"/>
    <property type="match status" value="1"/>
</dbReference>
<dbReference type="SMART" id="SM00823">
    <property type="entry name" value="PKS_PP"/>
    <property type="match status" value="1"/>
</dbReference>
<dbReference type="SUPFAM" id="SSF52151">
    <property type="entry name" value="FabD/lysophospholipase-like"/>
    <property type="match status" value="1"/>
</dbReference>
<dbReference type="Pfam" id="PF23114">
    <property type="entry name" value="NAD-bd_HRPKS_sdrA"/>
    <property type="match status" value="1"/>
</dbReference>
<dbReference type="InterPro" id="IPR036736">
    <property type="entry name" value="ACP-like_sf"/>
</dbReference>
<dbReference type="InterPro" id="IPR020807">
    <property type="entry name" value="PKS_DH"/>
</dbReference>
<dbReference type="Pfam" id="PF16197">
    <property type="entry name" value="KAsynt_C_assoc"/>
    <property type="match status" value="1"/>
</dbReference>
<dbReference type="Gene3D" id="1.10.1200.10">
    <property type="entry name" value="ACP-like"/>
    <property type="match status" value="1"/>
</dbReference>
<dbReference type="SMART" id="SM00822">
    <property type="entry name" value="PKS_KR"/>
    <property type="match status" value="1"/>
</dbReference>
<dbReference type="InterPro" id="IPR011032">
    <property type="entry name" value="GroES-like_sf"/>
</dbReference>
<dbReference type="GO" id="GO:0004312">
    <property type="term" value="F:fatty acid synthase activity"/>
    <property type="evidence" value="ECO:0007669"/>
    <property type="project" value="TreeGrafter"/>
</dbReference>
<name>A0A5N7CAS1_PETAA</name>
<dbReference type="InterPro" id="IPR001227">
    <property type="entry name" value="Ac_transferase_dom_sf"/>
</dbReference>
<keyword evidence="2" id="KW-0597">Phosphoprotein</keyword>
<dbReference type="SMART" id="SM00829">
    <property type="entry name" value="PKS_ER"/>
    <property type="match status" value="1"/>
</dbReference>
<dbReference type="InterPro" id="IPR014043">
    <property type="entry name" value="Acyl_transferase_dom"/>
</dbReference>
<dbReference type="PROSITE" id="PS52019">
    <property type="entry name" value="PKS_MFAS_DH"/>
    <property type="match status" value="1"/>
</dbReference>
<evidence type="ECO:0000259" key="11">
    <source>
        <dbReference type="PROSITE" id="PS52019"/>
    </source>
</evidence>
<feature type="active site" description="Proton donor; for dehydratase activity" evidence="8">
    <location>
        <position position="1169"/>
    </location>
</feature>
<feature type="region of interest" description="N-terminal hotdog fold" evidence="8">
    <location>
        <begin position="940"/>
        <end position="1075"/>
    </location>
</feature>
<dbReference type="InterPro" id="IPR009081">
    <property type="entry name" value="PP-bd_ACP"/>
</dbReference>
<dbReference type="InterPro" id="IPR049552">
    <property type="entry name" value="PKS_DH_N"/>
</dbReference>
<dbReference type="OrthoDB" id="329835at2759"/>
<dbReference type="SUPFAM" id="SSF51735">
    <property type="entry name" value="NAD(P)-binding Rossmann-fold domains"/>
    <property type="match status" value="2"/>
</dbReference>
<dbReference type="GO" id="GO:0031177">
    <property type="term" value="F:phosphopantetheine binding"/>
    <property type="evidence" value="ECO:0007669"/>
    <property type="project" value="InterPro"/>
</dbReference>
<dbReference type="FunFam" id="3.40.50.720:FF:000209">
    <property type="entry name" value="Polyketide synthase Pks12"/>
    <property type="match status" value="1"/>
</dbReference>
<dbReference type="GO" id="GO:0006633">
    <property type="term" value="P:fatty acid biosynthetic process"/>
    <property type="evidence" value="ECO:0007669"/>
    <property type="project" value="InterPro"/>
</dbReference>
<dbReference type="InterPro" id="IPR014030">
    <property type="entry name" value="Ketoacyl_synth_N"/>
</dbReference>
<dbReference type="GO" id="GO:0016491">
    <property type="term" value="F:oxidoreductase activity"/>
    <property type="evidence" value="ECO:0007669"/>
    <property type="project" value="UniProtKB-KW"/>
</dbReference>
<evidence type="ECO:0000256" key="5">
    <source>
        <dbReference type="ARBA" id="ARBA00023002"/>
    </source>
</evidence>
<dbReference type="PANTHER" id="PTHR43775">
    <property type="entry name" value="FATTY ACID SYNTHASE"/>
    <property type="match status" value="1"/>
</dbReference>
<dbReference type="PROSITE" id="PS50075">
    <property type="entry name" value="CARRIER"/>
    <property type="match status" value="1"/>
</dbReference>
<dbReference type="PROSITE" id="PS52004">
    <property type="entry name" value="KS3_2"/>
    <property type="match status" value="1"/>
</dbReference>
<dbReference type="CDD" id="cd00833">
    <property type="entry name" value="PKS"/>
    <property type="match status" value="1"/>
</dbReference>
<evidence type="ECO:0000256" key="3">
    <source>
        <dbReference type="ARBA" id="ARBA00022679"/>
    </source>
</evidence>
<dbReference type="Gene3D" id="3.90.180.10">
    <property type="entry name" value="Medium-chain alcohol dehydrogenases, catalytic domain"/>
    <property type="match status" value="1"/>
</dbReference>
<feature type="domain" description="Ketosynthase family 3 (KS3)" evidence="10">
    <location>
        <begin position="17"/>
        <end position="442"/>
    </location>
</feature>
<dbReference type="Gene3D" id="3.10.129.110">
    <property type="entry name" value="Polyketide synthase dehydratase"/>
    <property type="match status" value="1"/>
</dbReference>
<dbReference type="InterPro" id="IPR016035">
    <property type="entry name" value="Acyl_Trfase/lysoPLipase"/>
</dbReference>
<dbReference type="Pfam" id="PF08242">
    <property type="entry name" value="Methyltransf_12"/>
    <property type="match status" value="1"/>
</dbReference>
<keyword evidence="3" id="KW-0808">Transferase</keyword>
<dbReference type="Gene3D" id="3.40.47.10">
    <property type="match status" value="1"/>
</dbReference>
<dbReference type="InterPro" id="IPR042104">
    <property type="entry name" value="PKS_dehydratase_sf"/>
</dbReference>
<dbReference type="SUPFAM" id="SSF47336">
    <property type="entry name" value="ACP-like"/>
    <property type="match status" value="1"/>
</dbReference>
<gene>
    <name evidence="12" type="ORF">BDV23DRAFT_183010</name>
</gene>
<evidence type="ECO:0000259" key="10">
    <source>
        <dbReference type="PROSITE" id="PS52004"/>
    </source>
</evidence>
<dbReference type="Pfam" id="PF08240">
    <property type="entry name" value="ADH_N"/>
    <property type="match status" value="1"/>
</dbReference>
<dbReference type="CDD" id="cd05195">
    <property type="entry name" value="enoyl_red"/>
    <property type="match status" value="1"/>
</dbReference>
<keyword evidence="4" id="KW-0521">NADP</keyword>
<reference evidence="12" key="1">
    <citation type="submission" date="2019-04" db="EMBL/GenBank/DDBJ databases">
        <title>Friends and foes A comparative genomics studyof 23 Aspergillus species from section Flavi.</title>
        <authorList>
            <consortium name="DOE Joint Genome Institute"/>
            <person name="Kjaerbolling I."/>
            <person name="Vesth T."/>
            <person name="Frisvad J.C."/>
            <person name="Nybo J.L."/>
            <person name="Theobald S."/>
            <person name="Kildgaard S."/>
            <person name="Isbrandt T."/>
            <person name="Kuo A."/>
            <person name="Sato A."/>
            <person name="Lyhne E.K."/>
            <person name="Kogle M.E."/>
            <person name="Wiebenga A."/>
            <person name="Kun R.S."/>
            <person name="Lubbers R.J."/>
            <person name="Makela M.R."/>
            <person name="Barry K."/>
            <person name="Chovatia M."/>
            <person name="Clum A."/>
            <person name="Daum C."/>
            <person name="Haridas S."/>
            <person name="He G."/>
            <person name="LaButti K."/>
            <person name="Lipzen A."/>
            <person name="Mondo S."/>
            <person name="Riley R."/>
            <person name="Salamov A."/>
            <person name="Simmons B.A."/>
            <person name="Magnuson J.K."/>
            <person name="Henrissat B."/>
            <person name="Mortensen U.H."/>
            <person name="Larsen T.O."/>
            <person name="Devries R.P."/>
            <person name="Grigoriev I.V."/>
            <person name="Machida M."/>
            <person name="Baker S.E."/>
            <person name="Andersen M.R."/>
        </authorList>
    </citation>
    <scope>NUCLEOTIDE SEQUENCE [LARGE SCALE GENOMIC DNA]</scope>
    <source>
        <strain evidence="12">IBT 14317</strain>
    </source>
</reference>
<dbReference type="InterPro" id="IPR049900">
    <property type="entry name" value="PKS_mFAS_DH"/>
</dbReference>
<dbReference type="InterPro" id="IPR056501">
    <property type="entry name" value="NAD-bd_HRPKS_sdrA"/>
</dbReference>
<dbReference type="Pfam" id="PF02801">
    <property type="entry name" value="Ketoacyl-synt_C"/>
    <property type="match status" value="1"/>
</dbReference>
<dbReference type="Gene3D" id="3.40.366.10">
    <property type="entry name" value="Malonyl-Coenzyme A Acyl Carrier Protein, domain 2"/>
    <property type="match status" value="1"/>
</dbReference>
<dbReference type="InterPro" id="IPR013154">
    <property type="entry name" value="ADH-like_N"/>
</dbReference>
<dbReference type="InterPro" id="IPR006162">
    <property type="entry name" value="Ppantetheine_attach_site"/>
</dbReference>
<proteinExistence type="predicted"/>
<dbReference type="PANTHER" id="PTHR43775:SF13">
    <property type="entry name" value="POLYKETIDE SYNTHASE 1"/>
    <property type="match status" value="1"/>
</dbReference>
<dbReference type="InterPro" id="IPR013217">
    <property type="entry name" value="Methyltransf_12"/>
</dbReference>
<dbReference type="PROSITE" id="PS00606">
    <property type="entry name" value="KS3_1"/>
    <property type="match status" value="1"/>
</dbReference>
<dbReference type="SMART" id="SM00826">
    <property type="entry name" value="PKS_DH"/>
    <property type="match status" value="1"/>
</dbReference>
<evidence type="ECO:0000256" key="8">
    <source>
        <dbReference type="PROSITE-ProRule" id="PRU01363"/>
    </source>
</evidence>
<dbReference type="InterPro" id="IPR020841">
    <property type="entry name" value="PKS_Beta-ketoAc_synthase_dom"/>
</dbReference>
<dbReference type="Pfam" id="PF00109">
    <property type="entry name" value="ketoacyl-synt"/>
    <property type="match status" value="1"/>
</dbReference>
<keyword evidence="5" id="KW-0560">Oxidoreductase</keyword>
<dbReference type="InterPro" id="IPR057326">
    <property type="entry name" value="KR_dom"/>
</dbReference>
<dbReference type="InterPro" id="IPR032821">
    <property type="entry name" value="PKS_assoc"/>
</dbReference>
<dbReference type="InterPro" id="IPR020806">
    <property type="entry name" value="PKS_PP-bd"/>
</dbReference>
<keyword evidence="1" id="KW-0596">Phosphopantetheine</keyword>
<feature type="active site" description="Proton acceptor; for dehydratase activity" evidence="8">
    <location>
        <position position="972"/>
    </location>
</feature>
<dbReference type="InterPro" id="IPR014031">
    <property type="entry name" value="Ketoacyl_synth_C"/>
</dbReference>
<dbReference type="SUPFAM" id="SSF50129">
    <property type="entry name" value="GroES-like"/>
    <property type="match status" value="1"/>
</dbReference>
<dbReference type="InterPro" id="IPR016036">
    <property type="entry name" value="Malonyl_transacylase_ACP-bd"/>
</dbReference>
<feature type="region of interest" description="C-terminal hotdog fold" evidence="8">
    <location>
        <begin position="1104"/>
        <end position="1261"/>
    </location>
</feature>
<dbReference type="Pfam" id="PF21089">
    <property type="entry name" value="PKS_DH_N"/>
    <property type="match status" value="1"/>
</dbReference>
<dbReference type="Gene3D" id="3.30.70.3290">
    <property type="match status" value="1"/>
</dbReference>
<dbReference type="Pfam" id="PF13602">
    <property type="entry name" value="ADH_zinc_N_2"/>
    <property type="match status" value="1"/>
</dbReference>
<dbReference type="SUPFAM" id="SSF55048">
    <property type="entry name" value="Probable ACP-binding domain of malonyl-CoA ACP transacylase"/>
    <property type="match status" value="1"/>
</dbReference>
<protein>
    <recommendedName>
        <fullName evidence="13">Polyketide synthase</fullName>
    </recommendedName>
</protein>
<sequence>MNGISGAHGGSHDREDPDRAAIVGMACRLPGMVDSPSRLWELCARARSAWSEVPESRFNAAGYYHPTPGRSGSFNYKGGHFLGEDVGLFDAPFFNVTMKEAQSMDPQQRILLECTYEALENAGIAKNSLSTQRVGVFIGGSASEYNTRNLKDPETIPMFQATGGTMSMQANRISYYFNFKGPSVSVDTACSSSLSALHLACQSLKSGESDIAIVGACHLNLLAEQSISMALSRLFSESGRCYAFDHRASGGFGRGEGCGCIIIKPLHAAIQTNDAIRAVIVGTGVNQDGRTQGITQPSSAAQEELIRAVYASAGIDPSETGYVEAHGTGTKIGDPLEATALHAVFGGGRTSRRPLYIGSVKSNVGHAESASGVISIIKTAMILERELILPNCNFEKPNPAIPMQEWNLKVPTKSIPWPKGKRYASINNFGFGGSNAHAILTKGPSLKRDMPPDVEEILNGSIDTTMIDPSPRRVFPISANDKQAVLQRLKGLETYLEQQPEAFNMFLMEDLAYTLGERRTVFPWRAAVSAASSTDLIEQIASASFKPERAPEEPVIGFVFTGQGAQWHGMGKELITRYTVFDEAMKRADQYILDLGAGFSIIDELTMEEESPLLTDPCYSQASCTAIQLSITQLLKSWGVVPSAVIGHSSGEIAAAFAAGILEFDDCMRIAYSRGAVAGNLREAPVKGSMMAMGISKQEAEKMITQIHSGTVVIGCINSDSSVTLSGDDQAINELQTLAENQGLFHRKLRVDVAYHSHHMGLVSAPYRELMGGIQPRESHIQFYSSLHGRHVQSSEINADYWVENLLSPVNFVGGLRSLLAEGKSRPDKPIDTLIEIGPHSALEAPVRETVQGYGRGMNVKYLPCIRRKKNAVETMQQLAVGLFMRGLNISFGAINTTGNSRRQPSLLTNMPKYPWDHSVKYWHESRWARTLSHRQFPRSDILGSLSVDSVCTESKWRNVIRVDDHPWIRQHQVQGKNVYPLVGYAAMAIEALYQSATLRNISIDNYCLREVAVEKALVISETSTVEMITTLRPFAEGTRVSSEVWFEFRVSATSDGREWVDYCRGLISGVKEKESNPVDGSRQLEERALDAKHRKAMVASPAMAPVDSEEMYEVLAASGIQYGSIFRGMTHIMASNHHAAADFSVPDTKSVMPDGYESSYIWHPVTLDLCIQLMWPLVGYRGPGQKQLYLPTFVGCLYVSGNGNRPAGDRLKLYGSRPGSLHPRRPAVLDIVATHGADPSDVLIRMDNVKATPLIDQTACLDSPIKNQCYKILQAPSFGFLNPRFLALLERPSTPKSSELQMVRVLEQASFYLLENAWNKLSATDHVSVKGHYHHFLDWIRQKRHQVRAGDLPLQCYDWLNCNDQERRALIKEARSMGVAGEMIYQLGSLLPQILRREVDPSSVMRENGLLDRYYQELDSFHRCYISAASLLDKMADENPNMKILEIGAGTGSATLPFIQRLGGGDTQKVPRFNRYTFTDLSSRILGDAKERFHAWGDLLEYERLDISRDPVEQGYEEHSYDVIIACHVLHLTPRLDETLANIHKLLKPGGKLLLLEENNQRLRQFIYALLPGWWRSEDGRIDGPLLDKASWNALLRETGFSGPGLSLDDYPGAPEQCSSLVVATSQNDADLKGRQVTIVCPERCSTFPIKDLARDIESLTGSRPEMGTLSSINAKGKLCIFLGELDSPFLSQLDQTKFGLIQNLLQDTAGLLWVIRPGCSSDSRHPESHMITGLARTVRSETSLPLVTLELESQKSQPDHGAIKHIIDVFQSSFSAHSNATQPEREYSVKDGVVYVPRMVNDTSLNEFVHIQAGRSGPEPQPCRQTRRPLKLVVGEPGVLDTLHFTDDKDRLAELPDGHVEIQVEYVGLNFKDVMTAMGQMSKDTLGNECSGIVTEVGSDVEGLAKGDRVCAVCEGAFATYVSCPATSVWRIPDDMELKMAATIPLIFCTAYYSLFDLGRLVQGEKILIHAAAGGVGQAAIILANMVGADVFATVSTLEKKQFLMKTYGVDEERIFFSRDSSFRESVKRATNGEGVDLVLNSLAGDMLRASWDCVAPFGRFVELGKKDILRNSRLEMSRFDDNVSFSSVDLTAITERRPMVMKRLLSNVFKLFAKGIARPVTPIASYCVSDIEAAFRSLQGGRGFGKSVIELQPEALVKVYPPQKSPVRLSAEASYIVVGGSGGLGRNIAEWLSQHGAKHIVLLARSGDTKPDVRRLIKRADSDGVKVVAPRCDISNASDVKAAISLVLRDMPPIRGVIFGAMVLRDGLFEKMQYDDYSSVISPRVNGLWNIHNTLREADQSLDFFVNLSSVSGVIGNRGQAAYAASSTFMSAFARAQIAAGYPYTNIDLGPVKGIGYLAERKGTVNEVLDTLETQGVEEDELRALLAGAISGKLLSTCNGHCITSLEITTSSSSEQGPFWMVDPRFSHLVRASIAIRKTSQEGDDNQPTTAAVPLATAVKKCNRRADAQAIVLDALSRRMSTLLMVPLEDIVPTKSIAAYGLDSLVAIEVRNWVFRELEAYLQIMEIVSAESLASLAERVVAKSKILQHLTGSTELGE</sequence>
<accession>A0A5N7CAS1</accession>
<dbReference type="InterPro" id="IPR049551">
    <property type="entry name" value="PKS_DH_C"/>
</dbReference>
<evidence type="ECO:0000256" key="4">
    <source>
        <dbReference type="ARBA" id="ARBA00022857"/>
    </source>
</evidence>
<dbReference type="InterPro" id="IPR020843">
    <property type="entry name" value="ER"/>
</dbReference>
<dbReference type="SUPFAM" id="SSF53335">
    <property type="entry name" value="S-adenosyl-L-methionine-dependent methyltransferases"/>
    <property type="match status" value="1"/>
</dbReference>
<dbReference type="InterPro" id="IPR013968">
    <property type="entry name" value="PKS_KR"/>
</dbReference>
<dbReference type="InterPro" id="IPR036291">
    <property type="entry name" value="NAD(P)-bd_dom_sf"/>
</dbReference>
<evidence type="ECO:0000313" key="12">
    <source>
        <dbReference type="EMBL" id="KAE8390888.1"/>
    </source>
</evidence>
<dbReference type="GO" id="GO:1901336">
    <property type="term" value="P:lactone biosynthetic process"/>
    <property type="evidence" value="ECO:0007669"/>
    <property type="project" value="UniProtKB-ARBA"/>
</dbReference>
<dbReference type="InterPro" id="IPR016039">
    <property type="entry name" value="Thiolase-like"/>
</dbReference>
<dbReference type="SMART" id="SM00827">
    <property type="entry name" value="PKS_AT"/>
    <property type="match status" value="1"/>
</dbReference>
<evidence type="ECO:0000256" key="7">
    <source>
        <dbReference type="ARBA" id="ARBA00023315"/>
    </source>
</evidence>
<dbReference type="Pfam" id="PF14765">
    <property type="entry name" value="PS-DH"/>
    <property type="match status" value="1"/>
</dbReference>
<evidence type="ECO:0008006" key="13">
    <source>
        <dbReference type="Google" id="ProtNLM"/>
    </source>
</evidence>
<organism evidence="12">
    <name type="scientific">Petromyces alliaceus</name>
    <name type="common">Aspergillus alliaceus</name>
    <dbReference type="NCBI Taxonomy" id="209559"/>
    <lineage>
        <taxon>Eukaryota</taxon>
        <taxon>Fungi</taxon>
        <taxon>Dikarya</taxon>
        <taxon>Ascomycota</taxon>
        <taxon>Pezizomycotina</taxon>
        <taxon>Eurotiomycetes</taxon>
        <taxon>Eurotiomycetidae</taxon>
        <taxon>Eurotiales</taxon>
        <taxon>Aspergillaceae</taxon>
        <taxon>Aspergillus</taxon>
        <taxon>Aspergillus subgen. Circumdati</taxon>
    </lineage>
</organism>
<dbReference type="Gene3D" id="3.40.50.150">
    <property type="entry name" value="Vaccinia Virus protein VP39"/>
    <property type="match status" value="1"/>
</dbReference>
<dbReference type="SUPFAM" id="SSF53901">
    <property type="entry name" value="Thiolase-like"/>
    <property type="match status" value="1"/>
</dbReference>
<dbReference type="Pfam" id="PF08659">
    <property type="entry name" value="KR"/>
    <property type="match status" value="1"/>
</dbReference>
<dbReference type="Proteomes" id="UP000326877">
    <property type="component" value="Unassembled WGS sequence"/>
</dbReference>
<dbReference type="PROSITE" id="PS00012">
    <property type="entry name" value="PHOSPHOPANTETHEINE"/>
    <property type="match status" value="1"/>
</dbReference>
<dbReference type="Gene3D" id="3.40.50.720">
    <property type="entry name" value="NAD(P)-binding Rossmann-like Domain"/>
    <property type="match status" value="2"/>
</dbReference>
<keyword evidence="6" id="KW-0511">Multifunctional enzyme</keyword>
<dbReference type="InterPro" id="IPR018201">
    <property type="entry name" value="Ketoacyl_synth_AS"/>
</dbReference>
<evidence type="ECO:0000259" key="9">
    <source>
        <dbReference type="PROSITE" id="PS50075"/>
    </source>
</evidence>
<evidence type="ECO:0000256" key="6">
    <source>
        <dbReference type="ARBA" id="ARBA00023268"/>
    </source>
</evidence>
<dbReference type="EMBL" id="ML735250">
    <property type="protein sequence ID" value="KAE8390888.1"/>
    <property type="molecule type" value="Genomic_DNA"/>
</dbReference>
<evidence type="ECO:0000256" key="1">
    <source>
        <dbReference type="ARBA" id="ARBA00022450"/>
    </source>
</evidence>
<dbReference type="InterPro" id="IPR050091">
    <property type="entry name" value="PKS_NRPS_Biosynth_Enz"/>
</dbReference>
<dbReference type="Pfam" id="PF00550">
    <property type="entry name" value="PP-binding"/>
    <property type="match status" value="1"/>
</dbReference>